<dbReference type="EMBL" id="CM042039">
    <property type="protein sequence ID" value="KAI3725442.1"/>
    <property type="molecule type" value="Genomic_DNA"/>
</dbReference>
<gene>
    <name evidence="1" type="ORF">L1987_65230</name>
</gene>
<dbReference type="Proteomes" id="UP001056120">
    <property type="component" value="Linkage Group LG22"/>
</dbReference>
<reference evidence="1 2" key="2">
    <citation type="journal article" date="2022" name="Mol. Ecol. Resour.">
        <title>The genomes of chicory, endive, great burdock and yacon provide insights into Asteraceae paleo-polyploidization history and plant inulin production.</title>
        <authorList>
            <person name="Fan W."/>
            <person name="Wang S."/>
            <person name="Wang H."/>
            <person name="Wang A."/>
            <person name="Jiang F."/>
            <person name="Liu H."/>
            <person name="Zhao H."/>
            <person name="Xu D."/>
            <person name="Zhang Y."/>
        </authorList>
    </citation>
    <scope>NUCLEOTIDE SEQUENCE [LARGE SCALE GENOMIC DNA]</scope>
    <source>
        <strain evidence="2">cv. Yunnan</strain>
        <tissue evidence="1">Leaves</tissue>
    </source>
</reference>
<evidence type="ECO:0000313" key="1">
    <source>
        <dbReference type="EMBL" id="KAI3725442.1"/>
    </source>
</evidence>
<reference evidence="2" key="1">
    <citation type="journal article" date="2022" name="Mol. Ecol. Resour.">
        <title>The genomes of chicory, endive, great burdock and yacon provide insights into Asteraceae palaeo-polyploidization history and plant inulin production.</title>
        <authorList>
            <person name="Fan W."/>
            <person name="Wang S."/>
            <person name="Wang H."/>
            <person name="Wang A."/>
            <person name="Jiang F."/>
            <person name="Liu H."/>
            <person name="Zhao H."/>
            <person name="Xu D."/>
            <person name="Zhang Y."/>
        </authorList>
    </citation>
    <scope>NUCLEOTIDE SEQUENCE [LARGE SCALE GENOMIC DNA]</scope>
    <source>
        <strain evidence="2">cv. Yunnan</strain>
    </source>
</reference>
<sequence>MGPSTRDTRDERIQSLETQVTGSQSKVDEFLSREVQHVQTLNDQSKGDKAQKDKTTCNSIGIQKNPDDDDEPSAEVIVEASMMTSGDNEANDADMLGNSLFEDSDIDDADKIECLLDWDDVSDNDDTEEEELEEGEIVEVELENDNQKIVYEGCNRIIDTDVFDDDVIPEEFSEEVIDSEESDPNQDKQNPDYAKSLPNDTEMYKNT</sequence>
<accession>A0ACB9BTY0</accession>
<proteinExistence type="predicted"/>
<keyword evidence="2" id="KW-1185">Reference proteome</keyword>
<name>A0ACB9BTY0_9ASTR</name>
<evidence type="ECO:0000313" key="2">
    <source>
        <dbReference type="Proteomes" id="UP001056120"/>
    </source>
</evidence>
<protein>
    <submittedName>
        <fullName evidence="1">Uncharacterized protein</fullName>
    </submittedName>
</protein>
<organism evidence="1 2">
    <name type="scientific">Smallanthus sonchifolius</name>
    <dbReference type="NCBI Taxonomy" id="185202"/>
    <lineage>
        <taxon>Eukaryota</taxon>
        <taxon>Viridiplantae</taxon>
        <taxon>Streptophyta</taxon>
        <taxon>Embryophyta</taxon>
        <taxon>Tracheophyta</taxon>
        <taxon>Spermatophyta</taxon>
        <taxon>Magnoliopsida</taxon>
        <taxon>eudicotyledons</taxon>
        <taxon>Gunneridae</taxon>
        <taxon>Pentapetalae</taxon>
        <taxon>asterids</taxon>
        <taxon>campanulids</taxon>
        <taxon>Asterales</taxon>
        <taxon>Asteraceae</taxon>
        <taxon>Asteroideae</taxon>
        <taxon>Heliantheae alliance</taxon>
        <taxon>Millerieae</taxon>
        <taxon>Smallanthus</taxon>
    </lineage>
</organism>
<comment type="caution">
    <text evidence="1">The sequence shown here is derived from an EMBL/GenBank/DDBJ whole genome shotgun (WGS) entry which is preliminary data.</text>
</comment>